<protein>
    <submittedName>
        <fullName evidence="1">Uncharacterized protein</fullName>
    </submittedName>
</protein>
<evidence type="ECO:0000313" key="2">
    <source>
        <dbReference type="Proteomes" id="UP000235023"/>
    </source>
</evidence>
<accession>A0A2J5HFE0</accession>
<gene>
    <name evidence="1" type="ORF">BDW42DRAFT_37826</name>
</gene>
<reference evidence="2" key="1">
    <citation type="submission" date="2017-12" db="EMBL/GenBank/DDBJ databases">
        <authorList>
            <consortium name="DOE Joint Genome Institute"/>
            <person name="Mondo S.J."/>
            <person name="Kjaerbolling I."/>
            <person name="Vesth T.C."/>
            <person name="Frisvad J.C."/>
            <person name="Nybo J.L."/>
            <person name="Theobald S."/>
            <person name="Kuo A."/>
            <person name="Bowyer P."/>
            <person name="Matsuda Y."/>
            <person name="Lyhne E.K."/>
            <person name="Kogle M.E."/>
            <person name="Clum A."/>
            <person name="Lipzen A."/>
            <person name="Salamov A."/>
            <person name="Ngan C.Y."/>
            <person name="Daum C."/>
            <person name="Chiniquy J."/>
            <person name="Barry K."/>
            <person name="LaButti K."/>
            <person name="Haridas S."/>
            <person name="Simmons B.A."/>
            <person name="Magnuson J.K."/>
            <person name="Mortensen U.H."/>
            <person name="Larsen T.O."/>
            <person name="Grigoriev I.V."/>
            <person name="Baker S.E."/>
            <person name="Andersen M.R."/>
            <person name="Nordberg H.P."/>
            <person name="Cantor M.N."/>
            <person name="Hua S.X."/>
        </authorList>
    </citation>
    <scope>NUCLEOTIDE SEQUENCE [LARGE SCALE GENOMIC DNA]</scope>
    <source>
        <strain evidence="2">IBT 19404</strain>
    </source>
</reference>
<evidence type="ECO:0000313" key="1">
    <source>
        <dbReference type="EMBL" id="PLN75489.1"/>
    </source>
</evidence>
<dbReference type="Proteomes" id="UP000235023">
    <property type="component" value="Unassembled WGS sequence"/>
</dbReference>
<keyword evidence="2" id="KW-1185">Reference proteome</keyword>
<dbReference type="EMBL" id="KZ559647">
    <property type="protein sequence ID" value="PLN75489.1"/>
    <property type="molecule type" value="Genomic_DNA"/>
</dbReference>
<dbReference type="AlphaFoldDB" id="A0A2J5HFE0"/>
<sequence>MMLMVMLIAKRETDNKDTVLALPLLALPPRPAGDVTVCRKETRNPGIAKTPPSFFLFIQIRYNRAGLPQLTALPVAPVKMRRPRVETGHQVIHALFSRSRQKLKEGKKKVRRQFIAIKPLDSPSVPSESISHSSPLICFPSFFFSGPFTSGSKLRPGICCLSPHPCSPWRRIPVPSSRQWKFKYHG</sequence>
<organism evidence="1 2">
    <name type="scientific">Aspergillus taichungensis</name>
    <dbReference type="NCBI Taxonomy" id="482145"/>
    <lineage>
        <taxon>Eukaryota</taxon>
        <taxon>Fungi</taxon>
        <taxon>Dikarya</taxon>
        <taxon>Ascomycota</taxon>
        <taxon>Pezizomycotina</taxon>
        <taxon>Eurotiomycetes</taxon>
        <taxon>Eurotiomycetidae</taxon>
        <taxon>Eurotiales</taxon>
        <taxon>Aspergillaceae</taxon>
        <taxon>Aspergillus</taxon>
        <taxon>Aspergillus subgen. Circumdati</taxon>
    </lineage>
</organism>
<proteinExistence type="predicted"/>
<name>A0A2J5HFE0_9EURO</name>